<gene>
    <name evidence="2" type="ORF">SNE40_003993</name>
</gene>
<name>A0AAN8Q0V3_PATCE</name>
<evidence type="ECO:0000313" key="3">
    <source>
        <dbReference type="Proteomes" id="UP001347796"/>
    </source>
</evidence>
<feature type="region of interest" description="Disordered" evidence="1">
    <location>
        <begin position="244"/>
        <end position="308"/>
    </location>
</feature>
<comment type="caution">
    <text evidence="2">The sequence shown here is derived from an EMBL/GenBank/DDBJ whole genome shotgun (WGS) entry which is preliminary data.</text>
</comment>
<evidence type="ECO:0008006" key="4">
    <source>
        <dbReference type="Google" id="ProtNLM"/>
    </source>
</evidence>
<sequence length="344" mass="38583">MICVYNSTGMCMYNSRSFRGILFNKIYQICGQKMSLKVLLFVSLMGMTQVVNGQGIIQLQECTSYINDTNQCMTEYPVVSGDNPLLILNPISRDASIVCSNKSEYVSLITCFRDAITKCLSAEFNSIYPSAEAYVANYMYFCQNSENFHINCSLEISLELLGCLRKNFNLTDLPTFDDGFYKWQDHICRAQDVSNDCLLETKTSESCRSTFEMMKEMSRILVPPVCSNFTTDNPNVKVTTESPNVQVTTDNPNVQVTTDNASVQDTTENPNIRDTTDNPNLQVTTNNASDQDTTDNPNIQDTTDNPNVQVTTDNASVKLNNDNLILFMVCLLIGVIRHGIYIPI</sequence>
<keyword evidence="3" id="KW-1185">Reference proteome</keyword>
<dbReference type="AlphaFoldDB" id="A0AAN8Q0V3"/>
<evidence type="ECO:0000256" key="1">
    <source>
        <dbReference type="SAM" id="MobiDB-lite"/>
    </source>
</evidence>
<proteinExistence type="predicted"/>
<dbReference type="EMBL" id="JAZGQO010000002">
    <property type="protein sequence ID" value="KAK6192543.1"/>
    <property type="molecule type" value="Genomic_DNA"/>
</dbReference>
<accession>A0AAN8Q0V3</accession>
<reference evidence="2 3" key="1">
    <citation type="submission" date="2024-01" db="EMBL/GenBank/DDBJ databases">
        <title>The genome of the rayed Mediterranean limpet Patella caerulea (Linnaeus, 1758).</title>
        <authorList>
            <person name="Anh-Thu Weber A."/>
            <person name="Halstead-Nussloch G."/>
        </authorList>
    </citation>
    <scope>NUCLEOTIDE SEQUENCE [LARGE SCALE GENOMIC DNA]</scope>
    <source>
        <strain evidence="2">AATW-2023a</strain>
        <tissue evidence="2">Whole specimen</tissue>
    </source>
</reference>
<evidence type="ECO:0000313" key="2">
    <source>
        <dbReference type="EMBL" id="KAK6192543.1"/>
    </source>
</evidence>
<protein>
    <recommendedName>
        <fullName evidence="4">DUF19 domain-containing protein</fullName>
    </recommendedName>
</protein>
<dbReference type="Proteomes" id="UP001347796">
    <property type="component" value="Unassembled WGS sequence"/>
</dbReference>
<organism evidence="2 3">
    <name type="scientific">Patella caerulea</name>
    <name type="common">Rayed Mediterranean limpet</name>
    <dbReference type="NCBI Taxonomy" id="87958"/>
    <lineage>
        <taxon>Eukaryota</taxon>
        <taxon>Metazoa</taxon>
        <taxon>Spiralia</taxon>
        <taxon>Lophotrochozoa</taxon>
        <taxon>Mollusca</taxon>
        <taxon>Gastropoda</taxon>
        <taxon>Patellogastropoda</taxon>
        <taxon>Patelloidea</taxon>
        <taxon>Patellidae</taxon>
        <taxon>Patella</taxon>
    </lineage>
</organism>